<evidence type="ECO:0000313" key="2">
    <source>
        <dbReference type="Proteomes" id="UP000016627"/>
    </source>
</evidence>
<reference evidence="1 2" key="1">
    <citation type="journal article" date="2013" name="BMC Genomics">
        <title>Comparative genomics of Campylobacter concisus isolates reveals genetic diversity and provides insights into disease association.</title>
        <authorList>
            <person name="Deshpande N.P."/>
            <person name="Kaakoush N.O."/>
            <person name="Wilkins M.R."/>
            <person name="Mitchell H.M."/>
        </authorList>
    </citation>
    <scope>NUCLEOTIDE SEQUENCE [LARGE SCALE GENOMIC DNA]</scope>
    <source>
        <strain evidence="1 2">ATCC 51562</strain>
    </source>
</reference>
<gene>
    <name evidence="1" type="ORF">ATCC51562_1264</name>
</gene>
<organism evidence="1 2">
    <name type="scientific">Campylobacter concisus ATCC 51562</name>
    <dbReference type="NCBI Taxonomy" id="1242969"/>
    <lineage>
        <taxon>Bacteria</taxon>
        <taxon>Pseudomonadati</taxon>
        <taxon>Campylobacterota</taxon>
        <taxon>Epsilonproteobacteria</taxon>
        <taxon>Campylobacterales</taxon>
        <taxon>Campylobacteraceae</taxon>
        <taxon>Campylobacter</taxon>
    </lineage>
</organism>
<evidence type="ECO:0000313" key="1">
    <source>
        <dbReference type="EMBL" id="ERJ25623.1"/>
    </source>
</evidence>
<dbReference type="Proteomes" id="UP000016627">
    <property type="component" value="Unassembled WGS sequence"/>
</dbReference>
<name>U2GI20_9BACT</name>
<dbReference type="EMBL" id="ANNI01000007">
    <property type="protein sequence ID" value="ERJ25623.1"/>
    <property type="molecule type" value="Genomic_DNA"/>
</dbReference>
<dbReference type="AlphaFoldDB" id="U2GI20"/>
<dbReference type="PATRIC" id="fig|1242969.3.peg.1165"/>
<protein>
    <submittedName>
        <fullName evidence="1">Uncharacterized protein</fullName>
    </submittedName>
</protein>
<comment type="caution">
    <text evidence="1">The sequence shown here is derived from an EMBL/GenBank/DDBJ whole genome shotgun (WGS) entry which is preliminary data.</text>
</comment>
<proteinExistence type="predicted"/>
<accession>U2GI20</accession>
<sequence>MAKQNKSEIFTKNLLKQILGSNFKHYLYKFTLVNADLNKEKI</sequence>